<keyword evidence="4" id="KW-1185">Reference proteome</keyword>
<name>A0ABT6UDU5_9GAMM</name>
<evidence type="ECO:0000256" key="1">
    <source>
        <dbReference type="SAM" id="Coils"/>
    </source>
</evidence>
<proteinExistence type="predicted"/>
<feature type="coiled-coil region" evidence="1">
    <location>
        <begin position="294"/>
        <end position="321"/>
    </location>
</feature>
<evidence type="ECO:0000313" key="4">
    <source>
        <dbReference type="Proteomes" id="UP001159075"/>
    </source>
</evidence>
<accession>A0ABT6UDU5</accession>
<feature type="domain" description="CD-NTase-associated protein 12/Pycsar effector protein TIR" evidence="2">
    <location>
        <begin position="53"/>
        <end position="127"/>
    </location>
</feature>
<evidence type="ECO:0000313" key="3">
    <source>
        <dbReference type="EMBL" id="MDI5832644.1"/>
    </source>
</evidence>
<sequence>MENQTEFVIFYSWQSDLPDNTNRNAIRSALRTACNRVEEDASIRLTLDEATRGTSGSPNIPATILEKITSCDVFVCDLTTINSSAGENCRKTPNPNVIFELGYAVAILGWPRVVMLFNTHFGVLNDLPFDIDRHRATPYLLSPADSKNKSNVSSLQSVLKDAINAVIVDNPKRPAEVNRRSPEETKKIRDIANLTEVFSSINLSTVDQMIEFLPNYLHTNIFHFWDSFQGVINSPHFHLYDAKAEDLIQKVYKGWKGCLSHDELYRDSPNPELYIFSNTIYPQMAQNIKKGLALKQQKGLAQKQQKKLDQINESRALLRRSLTELLNYIRQEYIEIDIDELSSNAWRNYVHNNRDE</sequence>
<gene>
    <name evidence="3" type="ORF">ODY93_13775</name>
</gene>
<protein>
    <submittedName>
        <fullName evidence="3">Nucleotide-binding protein</fullName>
    </submittedName>
</protein>
<keyword evidence="1" id="KW-0175">Coiled coil</keyword>
<dbReference type="EMBL" id="JAOTLW010000013">
    <property type="protein sequence ID" value="MDI5832644.1"/>
    <property type="molecule type" value="Genomic_DNA"/>
</dbReference>
<dbReference type="Proteomes" id="UP001159075">
    <property type="component" value="Unassembled WGS sequence"/>
</dbReference>
<dbReference type="Pfam" id="PF10137">
    <property type="entry name" value="CAP12-PCTIR_TIR"/>
    <property type="match status" value="1"/>
</dbReference>
<reference evidence="3 4" key="1">
    <citation type="submission" date="2022-09" db="EMBL/GenBank/DDBJ databases">
        <title>The outer-membrane cytochrome OmcA is essential for infection of Shewanella oneidensis by a zebrafish-associated bacteriophage.</title>
        <authorList>
            <person name="Grenfell A.W."/>
            <person name="Intile P."/>
            <person name="Mcfarlane J."/>
            <person name="Leung D."/>
            <person name="Abdalla K."/>
            <person name="Wold M."/>
            <person name="Kees E."/>
            <person name="Gralnick J."/>
        </authorList>
    </citation>
    <scope>NUCLEOTIDE SEQUENCE [LARGE SCALE GENOMIC DNA]</scope>
    <source>
        <strain evidence="3 4">NF-5</strain>
    </source>
</reference>
<organism evidence="3 4">
    <name type="scientific">Shewanella xiamenensis</name>
    <dbReference type="NCBI Taxonomy" id="332186"/>
    <lineage>
        <taxon>Bacteria</taxon>
        <taxon>Pseudomonadati</taxon>
        <taxon>Pseudomonadota</taxon>
        <taxon>Gammaproteobacteria</taxon>
        <taxon>Alteromonadales</taxon>
        <taxon>Shewanellaceae</taxon>
        <taxon>Shewanella</taxon>
    </lineage>
</organism>
<comment type="caution">
    <text evidence="3">The sequence shown here is derived from an EMBL/GenBank/DDBJ whole genome shotgun (WGS) entry which is preliminary data.</text>
</comment>
<evidence type="ECO:0000259" key="2">
    <source>
        <dbReference type="Pfam" id="PF10137"/>
    </source>
</evidence>
<dbReference type="RefSeq" id="WP_282679615.1">
    <property type="nucleotide sequence ID" value="NZ_CP106875.1"/>
</dbReference>
<dbReference type="InterPro" id="IPR019302">
    <property type="entry name" value="CAP12/PCTIR_TIR_dom"/>
</dbReference>